<evidence type="ECO:0000313" key="2">
    <source>
        <dbReference type="Proteomes" id="UP000008281"/>
    </source>
</evidence>
<protein>
    <recommendedName>
        <fullName evidence="3">DUF38 domain-containing protein</fullName>
    </recommendedName>
</protein>
<gene>
    <name evidence="1" type="ORF">CRE_12089</name>
</gene>
<dbReference type="HOGENOM" id="CLU_2833648_0_0_1"/>
<dbReference type="AlphaFoldDB" id="E3MPU3"/>
<accession>E3MPU3</accession>
<dbReference type="Proteomes" id="UP000008281">
    <property type="component" value="Unassembled WGS sequence"/>
</dbReference>
<organism evidence="2">
    <name type="scientific">Caenorhabditis remanei</name>
    <name type="common">Caenorhabditis vulgaris</name>
    <dbReference type="NCBI Taxonomy" id="31234"/>
    <lineage>
        <taxon>Eukaryota</taxon>
        <taxon>Metazoa</taxon>
        <taxon>Ecdysozoa</taxon>
        <taxon>Nematoda</taxon>
        <taxon>Chromadorea</taxon>
        <taxon>Rhabditida</taxon>
        <taxon>Rhabditina</taxon>
        <taxon>Rhabditomorpha</taxon>
        <taxon>Rhabditoidea</taxon>
        <taxon>Rhabditidae</taxon>
        <taxon>Peloderinae</taxon>
        <taxon>Caenorhabditis</taxon>
    </lineage>
</organism>
<sequence>MEDVLFLKMRLLTSPVFEDYTIFYDNLKDMDRLISVLGRFEINANRVKHWYYRHKSSARYRSCTLL</sequence>
<keyword evidence="2" id="KW-1185">Reference proteome</keyword>
<evidence type="ECO:0008006" key="3">
    <source>
        <dbReference type="Google" id="ProtNLM"/>
    </source>
</evidence>
<dbReference type="EMBL" id="DS268464">
    <property type="protein sequence ID" value="EFP06625.1"/>
    <property type="molecule type" value="Genomic_DNA"/>
</dbReference>
<dbReference type="InParanoid" id="E3MPU3"/>
<proteinExistence type="predicted"/>
<dbReference type="OrthoDB" id="5907991at2759"/>
<reference evidence="1" key="1">
    <citation type="submission" date="2007-07" db="EMBL/GenBank/DDBJ databases">
        <title>PCAP assembly of the Caenorhabditis remanei genome.</title>
        <authorList>
            <consortium name="The Caenorhabditis remanei Sequencing Consortium"/>
            <person name="Wilson R.K."/>
        </authorList>
    </citation>
    <scope>NUCLEOTIDE SEQUENCE [LARGE SCALE GENOMIC DNA]</scope>
    <source>
        <strain evidence="1">PB4641</strain>
    </source>
</reference>
<name>E3MPU3_CAERE</name>
<evidence type="ECO:0000313" key="1">
    <source>
        <dbReference type="EMBL" id="EFP06625.1"/>
    </source>
</evidence>